<reference evidence="1 2" key="1">
    <citation type="submission" date="2016-09" db="EMBL/GenBank/DDBJ databases">
        <title>The draft genome of Dichanthelium oligosanthes: A C3 panicoid grass species.</title>
        <authorList>
            <person name="Studer A.J."/>
            <person name="Schnable J.C."/>
            <person name="Brutnell T.P."/>
        </authorList>
    </citation>
    <scope>NUCLEOTIDE SEQUENCE [LARGE SCALE GENOMIC DNA]</scope>
    <source>
        <strain evidence="2">cv. Kellogg 1175</strain>
        <tissue evidence="1">Leaf</tissue>
    </source>
</reference>
<keyword evidence="2" id="KW-1185">Reference proteome</keyword>
<dbReference type="Proteomes" id="UP000095767">
    <property type="component" value="Unassembled WGS sequence"/>
</dbReference>
<comment type="caution">
    <text evidence="1">The sequence shown here is derived from an EMBL/GenBank/DDBJ whole genome shotgun (WGS) entry which is preliminary data.</text>
</comment>
<proteinExistence type="predicted"/>
<organism evidence="1 2">
    <name type="scientific">Dichanthelium oligosanthes</name>
    <dbReference type="NCBI Taxonomy" id="888268"/>
    <lineage>
        <taxon>Eukaryota</taxon>
        <taxon>Viridiplantae</taxon>
        <taxon>Streptophyta</taxon>
        <taxon>Embryophyta</taxon>
        <taxon>Tracheophyta</taxon>
        <taxon>Spermatophyta</taxon>
        <taxon>Magnoliopsida</taxon>
        <taxon>Liliopsida</taxon>
        <taxon>Poales</taxon>
        <taxon>Poaceae</taxon>
        <taxon>PACMAD clade</taxon>
        <taxon>Panicoideae</taxon>
        <taxon>Panicodae</taxon>
        <taxon>Paniceae</taxon>
        <taxon>Dichantheliinae</taxon>
        <taxon>Dichanthelium</taxon>
    </lineage>
</organism>
<accession>A0A1E5W4P8</accession>
<protein>
    <submittedName>
        <fullName evidence="1">Uncharacterized protein</fullName>
    </submittedName>
</protein>
<gene>
    <name evidence="1" type="ORF">BAE44_0006760</name>
</gene>
<dbReference type="EMBL" id="LWDX02021779">
    <property type="protein sequence ID" value="OEL32218.1"/>
    <property type="molecule type" value="Genomic_DNA"/>
</dbReference>
<name>A0A1E5W4P8_9POAL</name>
<sequence length="55" mass="6254">MATIVPYEKTIIDVAQLNWHDLCQFFSSTLLKLISPWLLQDAREHGTGICKHASL</sequence>
<evidence type="ECO:0000313" key="1">
    <source>
        <dbReference type="EMBL" id="OEL32218.1"/>
    </source>
</evidence>
<evidence type="ECO:0000313" key="2">
    <source>
        <dbReference type="Proteomes" id="UP000095767"/>
    </source>
</evidence>
<dbReference type="AlphaFoldDB" id="A0A1E5W4P8"/>